<keyword evidence="4" id="KW-0548">Nucleotidyltransferase</keyword>
<feature type="transmembrane region" description="Helical" evidence="2">
    <location>
        <begin position="189"/>
        <end position="206"/>
    </location>
</feature>
<keyword evidence="4" id="KW-0808">Transferase</keyword>
<reference evidence="4 5" key="1">
    <citation type="submission" date="2023-01" db="EMBL/GenBank/DDBJ databases">
        <title>Novel diversity within Roseofilum (Cyanobacteria; Desertifilaceae) from marine benthic mats with descriptions of four novel species.</title>
        <authorList>
            <person name="Wang Y."/>
            <person name="Berthold D.E."/>
            <person name="Hu J."/>
            <person name="Lefler F.W."/>
            <person name="Laughinghouse H.D. IV."/>
        </authorList>
    </citation>
    <scope>NUCLEOTIDE SEQUENCE [LARGE SCALE GENOMIC DNA]</scope>
    <source>
        <strain evidence="4 5">BLCC-M114</strain>
    </source>
</reference>
<feature type="transmembrane region" description="Helical" evidence="2">
    <location>
        <begin position="150"/>
        <end position="168"/>
    </location>
</feature>
<dbReference type="NCBIfam" id="TIGR00254">
    <property type="entry name" value="GGDEF"/>
    <property type="match status" value="1"/>
</dbReference>
<dbReference type="CDD" id="cd01949">
    <property type="entry name" value="GGDEF"/>
    <property type="match status" value="1"/>
</dbReference>
<dbReference type="RefSeq" id="WP_283768504.1">
    <property type="nucleotide sequence ID" value="NZ_JAQOSO010000101.1"/>
</dbReference>
<dbReference type="EMBL" id="JAQOSO010000101">
    <property type="protein sequence ID" value="MDJ1176215.1"/>
    <property type="molecule type" value="Genomic_DNA"/>
</dbReference>
<evidence type="ECO:0000256" key="1">
    <source>
        <dbReference type="SAM" id="MobiDB-lite"/>
    </source>
</evidence>
<dbReference type="SUPFAM" id="SSF55073">
    <property type="entry name" value="Nucleotide cyclase"/>
    <property type="match status" value="1"/>
</dbReference>
<sequence>MNQGSKPKPSSYTDSASSEDRKNPGEMNSRINSRIEPGWQQFQILARLQPTIWITLGGVFALALFEAILHGEQFASQLLGARITSLFALLGCWGLQKTQFGRRHPSLLFLGLSWSVTLLPQILGTVAGVSEFNPEMWLVMFVMQATAIPVFWLIHIISQTVVIVYFCLNRWIFRLPPSDLSHDITVESFLFLAMIALVCYFIIYQYERLSHLEWATRQELESVNKQVKNLTLLDRLTQLPNRRRFNEYIEHEWRRMKRDLKPLSLIVCRVDYFKPYVYSYGSQTSNECLKTIAEAICSVVKRPADMVARYRGEMFAILLPQTNVEGAMQVATYIHSEISSLKLVHPNSPISPYITVSLGVSSVVPRNDDTEVTLIVTAGEALAEAQALGGDNIIVKTPQGLRLENSADLDDYASGSFDQTSS</sequence>
<feature type="transmembrane region" description="Helical" evidence="2">
    <location>
        <begin position="75"/>
        <end position="95"/>
    </location>
</feature>
<dbReference type="PANTHER" id="PTHR45138">
    <property type="entry name" value="REGULATORY COMPONENTS OF SENSORY TRANSDUCTION SYSTEM"/>
    <property type="match status" value="1"/>
</dbReference>
<keyword evidence="2" id="KW-0472">Membrane</keyword>
<dbReference type="PANTHER" id="PTHR45138:SF9">
    <property type="entry name" value="DIGUANYLATE CYCLASE DGCM-RELATED"/>
    <property type="match status" value="1"/>
</dbReference>
<feature type="transmembrane region" description="Helical" evidence="2">
    <location>
        <begin position="107"/>
        <end position="130"/>
    </location>
</feature>
<feature type="domain" description="GGDEF" evidence="3">
    <location>
        <begin position="261"/>
        <end position="398"/>
    </location>
</feature>
<name>A0ABT7BAK5_9CYAN</name>
<evidence type="ECO:0000313" key="5">
    <source>
        <dbReference type="Proteomes" id="UP001235849"/>
    </source>
</evidence>
<dbReference type="Proteomes" id="UP001235849">
    <property type="component" value="Unassembled WGS sequence"/>
</dbReference>
<organism evidence="4 5">
    <name type="scientific">Roseofilum capinflatum BLCC-M114</name>
    <dbReference type="NCBI Taxonomy" id="3022440"/>
    <lineage>
        <taxon>Bacteria</taxon>
        <taxon>Bacillati</taxon>
        <taxon>Cyanobacteriota</taxon>
        <taxon>Cyanophyceae</taxon>
        <taxon>Desertifilales</taxon>
        <taxon>Desertifilaceae</taxon>
        <taxon>Roseofilum</taxon>
        <taxon>Roseofilum capinflatum</taxon>
    </lineage>
</organism>
<accession>A0ABT7BAK5</accession>
<feature type="compositionally biased region" description="Polar residues" evidence="1">
    <location>
        <begin position="1"/>
        <end position="16"/>
    </location>
</feature>
<dbReference type="PROSITE" id="PS50887">
    <property type="entry name" value="GGDEF"/>
    <property type="match status" value="1"/>
</dbReference>
<dbReference type="Gene3D" id="3.30.70.270">
    <property type="match status" value="1"/>
</dbReference>
<feature type="transmembrane region" description="Helical" evidence="2">
    <location>
        <begin position="51"/>
        <end position="69"/>
    </location>
</feature>
<keyword evidence="2" id="KW-1133">Transmembrane helix</keyword>
<dbReference type="InterPro" id="IPR029787">
    <property type="entry name" value="Nucleotide_cyclase"/>
</dbReference>
<gene>
    <name evidence="4" type="ORF">PMG25_19200</name>
</gene>
<dbReference type="InterPro" id="IPR043128">
    <property type="entry name" value="Rev_trsase/Diguanyl_cyclase"/>
</dbReference>
<dbReference type="SMART" id="SM00267">
    <property type="entry name" value="GGDEF"/>
    <property type="match status" value="1"/>
</dbReference>
<evidence type="ECO:0000256" key="2">
    <source>
        <dbReference type="SAM" id="Phobius"/>
    </source>
</evidence>
<comment type="caution">
    <text evidence="4">The sequence shown here is derived from an EMBL/GenBank/DDBJ whole genome shotgun (WGS) entry which is preliminary data.</text>
</comment>
<dbReference type="EC" id="2.7.7.65" evidence="4"/>
<protein>
    <submittedName>
        <fullName evidence="4">Diguanylate cyclase</fullName>
        <ecNumber evidence="4">2.7.7.65</ecNumber>
    </submittedName>
</protein>
<proteinExistence type="predicted"/>
<evidence type="ECO:0000259" key="3">
    <source>
        <dbReference type="PROSITE" id="PS50887"/>
    </source>
</evidence>
<evidence type="ECO:0000313" key="4">
    <source>
        <dbReference type="EMBL" id="MDJ1176215.1"/>
    </source>
</evidence>
<dbReference type="GO" id="GO:0052621">
    <property type="term" value="F:diguanylate cyclase activity"/>
    <property type="evidence" value="ECO:0007669"/>
    <property type="project" value="UniProtKB-EC"/>
</dbReference>
<keyword evidence="5" id="KW-1185">Reference proteome</keyword>
<dbReference type="InterPro" id="IPR000160">
    <property type="entry name" value="GGDEF_dom"/>
</dbReference>
<dbReference type="Pfam" id="PF00990">
    <property type="entry name" value="GGDEF"/>
    <property type="match status" value="1"/>
</dbReference>
<dbReference type="InterPro" id="IPR050469">
    <property type="entry name" value="Diguanylate_Cyclase"/>
</dbReference>
<feature type="region of interest" description="Disordered" evidence="1">
    <location>
        <begin position="1"/>
        <end position="30"/>
    </location>
</feature>
<keyword evidence="2" id="KW-0812">Transmembrane</keyword>